<proteinExistence type="predicted"/>
<evidence type="ECO:0000256" key="1">
    <source>
        <dbReference type="SAM" id="MobiDB-lite"/>
    </source>
</evidence>
<sequence>MSSSHSTNGHTNRLANAKSPDLLQHAKHPVDDIPHPHANMAHLATPDFLASIRALYPSTSSCDPNLWAVVAAVSFGASNVAEAVPLVFTWALDELIQAQHRANTPTDAANAEQLALARRIREALLQSGLLSGMPRAITSLVALHKVMPEHLRETKPLRDTKKSPEECDKRGEELFGAVYRDSAHRVQTLLHSAYPDLGPSFSVLPYHCPTICRWQKHR</sequence>
<dbReference type="STRING" id="139420.A0A371DJX0"/>
<protein>
    <submittedName>
        <fullName evidence="2">Uncharacterized protein</fullName>
    </submittedName>
</protein>
<organism evidence="2 3">
    <name type="scientific">Lentinus brumalis</name>
    <dbReference type="NCBI Taxonomy" id="2498619"/>
    <lineage>
        <taxon>Eukaryota</taxon>
        <taxon>Fungi</taxon>
        <taxon>Dikarya</taxon>
        <taxon>Basidiomycota</taxon>
        <taxon>Agaricomycotina</taxon>
        <taxon>Agaricomycetes</taxon>
        <taxon>Polyporales</taxon>
        <taxon>Polyporaceae</taxon>
        <taxon>Lentinus</taxon>
    </lineage>
</organism>
<reference evidence="2 3" key="1">
    <citation type="journal article" date="2018" name="Biotechnol. Biofuels">
        <title>Integrative visual omics of the white-rot fungus Polyporus brumalis exposes the biotechnological potential of its oxidative enzymes for delignifying raw plant biomass.</title>
        <authorList>
            <person name="Miyauchi S."/>
            <person name="Rancon A."/>
            <person name="Drula E."/>
            <person name="Hage H."/>
            <person name="Chaduli D."/>
            <person name="Favel A."/>
            <person name="Grisel S."/>
            <person name="Henrissat B."/>
            <person name="Herpoel-Gimbert I."/>
            <person name="Ruiz-Duenas F.J."/>
            <person name="Chevret D."/>
            <person name="Hainaut M."/>
            <person name="Lin J."/>
            <person name="Wang M."/>
            <person name="Pangilinan J."/>
            <person name="Lipzen A."/>
            <person name="Lesage-Meessen L."/>
            <person name="Navarro D."/>
            <person name="Riley R."/>
            <person name="Grigoriev I.V."/>
            <person name="Zhou S."/>
            <person name="Raouche S."/>
            <person name="Rosso M.N."/>
        </authorList>
    </citation>
    <scope>NUCLEOTIDE SEQUENCE [LARGE SCALE GENOMIC DNA]</scope>
    <source>
        <strain evidence="2 3">BRFM 1820</strain>
    </source>
</reference>
<dbReference type="Gene3D" id="1.20.1290.10">
    <property type="entry name" value="AhpD-like"/>
    <property type="match status" value="1"/>
</dbReference>
<dbReference type="PANTHER" id="PTHR28180">
    <property type="entry name" value="CONSERVED MITOCHONDRIAL PROTEIN-RELATED"/>
    <property type="match status" value="1"/>
</dbReference>
<gene>
    <name evidence="2" type="ORF">OH76DRAFT_1400070</name>
</gene>
<dbReference type="InterPro" id="IPR029032">
    <property type="entry name" value="AhpD-like"/>
</dbReference>
<dbReference type="Proteomes" id="UP000256964">
    <property type="component" value="Unassembled WGS sequence"/>
</dbReference>
<evidence type="ECO:0000313" key="3">
    <source>
        <dbReference type="Proteomes" id="UP000256964"/>
    </source>
</evidence>
<dbReference type="PANTHER" id="PTHR28180:SF2">
    <property type="entry name" value="PEROXISOMAL PROTEIN 2"/>
    <property type="match status" value="1"/>
</dbReference>
<name>A0A371DJX0_9APHY</name>
<accession>A0A371DJX0</accession>
<dbReference type="OrthoDB" id="5537330at2759"/>
<dbReference type="EMBL" id="KZ857389">
    <property type="protein sequence ID" value="RDX52827.1"/>
    <property type="molecule type" value="Genomic_DNA"/>
</dbReference>
<feature type="region of interest" description="Disordered" evidence="1">
    <location>
        <begin position="1"/>
        <end position="20"/>
    </location>
</feature>
<dbReference type="AlphaFoldDB" id="A0A371DJX0"/>
<feature type="compositionally biased region" description="Polar residues" evidence="1">
    <location>
        <begin position="1"/>
        <end position="14"/>
    </location>
</feature>
<keyword evidence="3" id="KW-1185">Reference proteome</keyword>
<evidence type="ECO:0000313" key="2">
    <source>
        <dbReference type="EMBL" id="RDX52827.1"/>
    </source>
</evidence>
<dbReference type="InterPro" id="IPR052999">
    <property type="entry name" value="PTS1_Protein"/>
</dbReference>